<name>A0AAW2YSP6_9EUKA</name>
<evidence type="ECO:0000256" key="1">
    <source>
        <dbReference type="SAM" id="MobiDB-lite"/>
    </source>
</evidence>
<evidence type="ECO:0000313" key="3">
    <source>
        <dbReference type="Proteomes" id="UP001431209"/>
    </source>
</evidence>
<feature type="compositionally biased region" description="Pro residues" evidence="1">
    <location>
        <begin position="247"/>
        <end position="264"/>
    </location>
</feature>
<reference evidence="2 3" key="1">
    <citation type="submission" date="2024-03" db="EMBL/GenBank/DDBJ databases">
        <title>The Acrasis kona genome and developmental transcriptomes reveal deep origins of eukaryotic multicellular pathways.</title>
        <authorList>
            <person name="Sheikh S."/>
            <person name="Fu C.-J."/>
            <person name="Brown M.W."/>
            <person name="Baldauf S.L."/>
        </authorList>
    </citation>
    <scope>NUCLEOTIDE SEQUENCE [LARGE SCALE GENOMIC DNA]</scope>
    <source>
        <strain evidence="2 3">ATCC MYA-3509</strain>
    </source>
</reference>
<comment type="caution">
    <text evidence="2">The sequence shown here is derived from an EMBL/GenBank/DDBJ whole genome shotgun (WGS) entry which is preliminary data.</text>
</comment>
<organism evidence="2 3">
    <name type="scientific">Acrasis kona</name>
    <dbReference type="NCBI Taxonomy" id="1008807"/>
    <lineage>
        <taxon>Eukaryota</taxon>
        <taxon>Discoba</taxon>
        <taxon>Heterolobosea</taxon>
        <taxon>Tetramitia</taxon>
        <taxon>Eutetramitia</taxon>
        <taxon>Acrasidae</taxon>
        <taxon>Acrasis</taxon>
    </lineage>
</organism>
<feature type="non-terminal residue" evidence="2">
    <location>
        <position position="458"/>
    </location>
</feature>
<keyword evidence="3" id="KW-1185">Reference proteome</keyword>
<feature type="compositionally biased region" description="Polar residues" evidence="1">
    <location>
        <begin position="222"/>
        <end position="231"/>
    </location>
</feature>
<evidence type="ECO:0000313" key="2">
    <source>
        <dbReference type="EMBL" id="KAL0480162.1"/>
    </source>
</evidence>
<dbReference type="Proteomes" id="UP001431209">
    <property type="component" value="Unassembled WGS sequence"/>
</dbReference>
<protein>
    <submittedName>
        <fullName evidence="2">Uncharacterized protein</fullName>
    </submittedName>
</protein>
<sequence length="458" mass="51191">MDLMLIRLVIHDLLKSTPIATDEEKEQEEQVVVTNHDIHVQTIPEVHIHHNDQSTSPIPSPPSPPPIILHDVQVNTDHRDPIQLSSINTQTSFQLPSPPVLQPITTTSQSIQTATTNQSDENQGRMIPHYFLLSDLSTTNGNQQDYYSISNATVSYQPFVVNQQQEEEELSPPPSPVHVITSYTQTLNPTHEIQVQATTSNQQVFTQTSNQFNKAHDVNIQTGSSLNYKSPTPSPPSPVIEQEVINPPSPPPPVISSPPPPSSPSPSSTGHSSKVPDDENYTTYKQLFPYLHESEIEKKLRFEIMQGVPKRNYFYRDDDELDSVSTRSSLDTFSTLSSNQNQHQLQEAFGDDDVGLQLSRDGGDRIGRRWGHEVLQDANYMNSMLSSNSVFDWMCDDEDDGELIKSYIVSDDDEDEYSGHDISYGELMTGGKNISNKYYEYGGDYDVSSGDSSGDYSV</sequence>
<proteinExistence type="predicted"/>
<dbReference type="EMBL" id="JAOPGA020000635">
    <property type="protein sequence ID" value="KAL0480162.1"/>
    <property type="molecule type" value="Genomic_DNA"/>
</dbReference>
<dbReference type="AlphaFoldDB" id="A0AAW2YSP6"/>
<gene>
    <name evidence="2" type="ORF">AKO1_004401</name>
</gene>
<feature type="region of interest" description="Disordered" evidence="1">
    <location>
        <begin position="222"/>
        <end position="279"/>
    </location>
</feature>
<accession>A0AAW2YSP6</accession>